<feature type="transmembrane region" description="Helical" evidence="6">
    <location>
        <begin position="782"/>
        <end position="801"/>
    </location>
</feature>
<evidence type="ECO:0000313" key="7">
    <source>
        <dbReference type="EMBL" id="TRX94443.1"/>
    </source>
</evidence>
<evidence type="ECO:0008006" key="9">
    <source>
        <dbReference type="Google" id="ProtNLM"/>
    </source>
</evidence>
<feature type="compositionally biased region" description="Basic and acidic residues" evidence="5">
    <location>
        <begin position="336"/>
        <end position="349"/>
    </location>
</feature>
<organism evidence="7 8">
    <name type="scientific">Xylaria flabelliformis</name>
    <dbReference type="NCBI Taxonomy" id="2512241"/>
    <lineage>
        <taxon>Eukaryota</taxon>
        <taxon>Fungi</taxon>
        <taxon>Dikarya</taxon>
        <taxon>Ascomycota</taxon>
        <taxon>Pezizomycotina</taxon>
        <taxon>Sordariomycetes</taxon>
        <taxon>Xylariomycetidae</taxon>
        <taxon>Xylariales</taxon>
        <taxon>Xylariaceae</taxon>
        <taxon>Xylaria</taxon>
    </lineage>
</organism>
<keyword evidence="8" id="KW-1185">Reference proteome</keyword>
<evidence type="ECO:0000256" key="1">
    <source>
        <dbReference type="ARBA" id="ARBA00004141"/>
    </source>
</evidence>
<dbReference type="Pfam" id="PF11204">
    <property type="entry name" value="DUF2985"/>
    <property type="match status" value="1"/>
</dbReference>
<dbReference type="GO" id="GO:0015165">
    <property type="term" value="F:pyrimidine nucleotide-sugar transmembrane transporter activity"/>
    <property type="evidence" value="ECO:0007669"/>
    <property type="project" value="InterPro"/>
</dbReference>
<feature type="transmembrane region" description="Helical" evidence="6">
    <location>
        <begin position="750"/>
        <end position="770"/>
    </location>
</feature>
<dbReference type="InterPro" id="IPR021369">
    <property type="entry name" value="DUF2985"/>
</dbReference>
<feature type="transmembrane region" description="Helical" evidence="6">
    <location>
        <begin position="280"/>
        <end position="300"/>
    </location>
</feature>
<dbReference type="PANTHER" id="PTHR13146">
    <property type="match status" value="1"/>
</dbReference>
<evidence type="ECO:0000256" key="4">
    <source>
        <dbReference type="ARBA" id="ARBA00023136"/>
    </source>
</evidence>
<evidence type="ECO:0000256" key="6">
    <source>
        <dbReference type="SAM" id="Phobius"/>
    </source>
</evidence>
<feature type="transmembrane region" description="Helical" evidence="6">
    <location>
        <begin position="596"/>
        <end position="616"/>
    </location>
</feature>
<dbReference type="InterPro" id="IPR037185">
    <property type="entry name" value="EmrE-like"/>
</dbReference>
<feature type="transmembrane region" description="Helical" evidence="6">
    <location>
        <begin position="708"/>
        <end position="725"/>
    </location>
</feature>
<keyword evidence="2 6" id="KW-0812">Transmembrane</keyword>
<keyword evidence="4 6" id="KW-0472">Membrane</keyword>
<feature type="compositionally biased region" description="Low complexity" evidence="5">
    <location>
        <begin position="529"/>
        <end position="540"/>
    </location>
</feature>
<feature type="transmembrane region" description="Helical" evidence="6">
    <location>
        <begin position="252"/>
        <end position="274"/>
    </location>
</feature>
<dbReference type="OrthoDB" id="6407410at2759"/>
<proteinExistence type="predicted"/>
<dbReference type="PANTHER" id="PTHR13146:SF0">
    <property type="entry name" value="SOLUTE CARRIER FAMILY 35 MEMBER F6"/>
    <property type="match status" value="1"/>
</dbReference>
<accession>A0A553I2M5</accession>
<feature type="transmembrane region" description="Helical" evidence="6">
    <location>
        <begin position="94"/>
        <end position="118"/>
    </location>
</feature>
<evidence type="ECO:0000256" key="3">
    <source>
        <dbReference type="ARBA" id="ARBA00022989"/>
    </source>
</evidence>
<feature type="transmembrane region" description="Helical" evidence="6">
    <location>
        <begin position="664"/>
        <end position="687"/>
    </location>
</feature>
<dbReference type="AlphaFoldDB" id="A0A553I2M5"/>
<dbReference type="STRING" id="2512241.A0A553I2M5"/>
<protein>
    <recommendedName>
        <fullName evidence="9">EamA domain-containing protein</fullName>
    </recommendedName>
</protein>
<gene>
    <name evidence="7" type="ORF">FHL15_004598</name>
</gene>
<sequence>MASELPAIGAVAPIKDTARVTIERMATSSSSIPQHEAFLSQRTQGASDQPRGSAGGDAIGTGEYANGYHFPPKYPMKEQIRIALEWYWDFYNTAFGVFFTIYALNIIGWGFMLLLILLKASPQMCWVNGKFDCDDINSQRRIWIETDSQVLTALFSATGFGLAPWRFRDLYLLLRYRINKDQKALRRLAGVHRHWFRLEGSEQLPPTLGPKNIEEATAPYDTCSLPYPLETIPDAPLTGVRAPPSKLWKMDFIAWFNFWYIVFQAFLSGIMWGMNRYDRPPWATGMFFALTFITSSSAGAMEAIQVMDVKAIEGVPLTKRDKERLARDKELGIPHYNNIKDRNPEEAKKRNNRFSRQSEKPVLYQPRLGPRLAPFPPKGDFRLWLPVKPYLFPHHLIQSASSSAFFYPGNRHGGTRIQEPNRHQLPFGELPSDCTMASKSVVPFLVGMMLLTGVCNTLLTKLQDNQCVRNCDDPDPKKHVLFEQPVLQTAQMFVGESGCWLVVGMMAAYTRFKNRKSPSSNGYEPVGTADADASDPNADARSVSSEDTLLPQRTGGGGPGGVLSGFGILLLSLPAICDILGTTLMNAGLLMVAASIYQMTRGALVLFVGLFSLIFLRRKLYLFQWLSLFGVVLGVALVGLAGAIQPDTKANAGSLAVEDHSAEAVQVVVGVLLIAGAQIFTATQFVLEESLLERSSIEPIEVVGWEGLFGLAVTLTGMLVLHFAIGRTDAGRLGPFDVVEGYRQMVENKVVLISSFLIMLSIGGFNFFGLSVTRTVSATSRSTIDTCRTLFIWVVSLGLGWETFKWLQVAGFALLVYFTFLFNGLVQPPFAFLRPRREVEELLPEQPIEHN</sequence>
<feature type="transmembrane region" description="Helical" evidence="6">
    <location>
        <begin position="807"/>
        <end position="826"/>
    </location>
</feature>
<dbReference type="SUPFAM" id="SSF103481">
    <property type="entry name" value="Multidrug resistance efflux transporter EmrE"/>
    <property type="match status" value="1"/>
</dbReference>
<reference evidence="8" key="1">
    <citation type="submission" date="2019-06" db="EMBL/GenBank/DDBJ databases">
        <title>Draft genome sequence of the griseofulvin-producing fungus Xylaria cubensis strain G536.</title>
        <authorList>
            <person name="Mead M.E."/>
            <person name="Raja H.A."/>
            <person name="Steenwyk J.L."/>
            <person name="Knowles S.L."/>
            <person name="Oberlies N.H."/>
            <person name="Rokas A."/>
        </authorList>
    </citation>
    <scope>NUCLEOTIDE SEQUENCE [LARGE SCALE GENOMIC DNA]</scope>
    <source>
        <strain evidence="8">G536</strain>
    </source>
</reference>
<feature type="region of interest" description="Disordered" evidence="5">
    <location>
        <begin position="516"/>
        <end position="556"/>
    </location>
</feature>
<comment type="caution">
    <text evidence="7">The sequence shown here is derived from an EMBL/GenBank/DDBJ whole genome shotgun (WGS) entry which is preliminary data.</text>
</comment>
<evidence type="ECO:0000256" key="5">
    <source>
        <dbReference type="SAM" id="MobiDB-lite"/>
    </source>
</evidence>
<feature type="region of interest" description="Disordered" evidence="5">
    <location>
        <begin position="336"/>
        <end position="359"/>
    </location>
</feature>
<feature type="transmembrane region" description="Helical" evidence="6">
    <location>
        <begin position="562"/>
        <end position="584"/>
    </location>
</feature>
<evidence type="ECO:0000256" key="2">
    <source>
        <dbReference type="ARBA" id="ARBA00022692"/>
    </source>
</evidence>
<evidence type="ECO:0000313" key="8">
    <source>
        <dbReference type="Proteomes" id="UP000319160"/>
    </source>
</evidence>
<dbReference type="InterPro" id="IPR007271">
    <property type="entry name" value="Nuc_sug_transpt"/>
</dbReference>
<dbReference type="Proteomes" id="UP000319160">
    <property type="component" value="Unassembled WGS sequence"/>
</dbReference>
<dbReference type="GO" id="GO:0000139">
    <property type="term" value="C:Golgi membrane"/>
    <property type="evidence" value="ECO:0007669"/>
    <property type="project" value="InterPro"/>
</dbReference>
<comment type="subcellular location">
    <subcellularLocation>
        <location evidence="1">Membrane</location>
        <topology evidence="1">Multi-pass membrane protein</topology>
    </subcellularLocation>
</comment>
<name>A0A553I2M5_9PEZI</name>
<dbReference type="EMBL" id="VFLP01000022">
    <property type="protein sequence ID" value="TRX94443.1"/>
    <property type="molecule type" value="Genomic_DNA"/>
</dbReference>
<dbReference type="Pfam" id="PF04142">
    <property type="entry name" value="Nuc_sug_transp"/>
    <property type="match status" value="1"/>
</dbReference>
<keyword evidence="3 6" id="KW-1133">Transmembrane helix</keyword>
<feature type="transmembrane region" description="Helical" evidence="6">
    <location>
        <begin position="623"/>
        <end position="644"/>
    </location>
</feature>